<sequence>MTSAILRIYLSENDCCNGKPAHEEILEFMRDSKIAGATVLHGIEGYGVHSKIHTTSILRLGTDLPIIVEAVDSEEKIRRILPELCRMVPKELITLQKVEIISGENV</sequence>
<proteinExistence type="inferred from homology"/>
<evidence type="ECO:0000313" key="3">
    <source>
        <dbReference type="Proteomes" id="UP000243338"/>
    </source>
</evidence>
<dbReference type="InterPro" id="IPR011322">
    <property type="entry name" value="N-reg_PII-like_a/b"/>
</dbReference>
<dbReference type="Pfam" id="PF02641">
    <property type="entry name" value="DUF190"/>
    <property type="match status" value="1"/>
</dbReference>
<name>A0A1H9Y487_9EURY</name>
<dbReference type="PANTHER" id="PTHR35983:SF1">
    <property type="entry name" value="UPF0166 PROTEIN TM_0021"/>
    <property type="match status" value="1"/>
</dbReference>
<evidence type="ECO:0000256" key="1">
    <source>
        <dbReference type="ARBA" id="ARBA00010554"/>
    </source>
</evidence>
<dbReference type="STRING" id="1353158.SAMN04488587_0223"/>
<dbReference type="RefSeq" id="WP_091688210.1">
    <property type="nucleotide sequence ID" value="NZ_CAAGSJ010000004.1"/>
</dbReference>
<organism evidence="2 3">
    <name type="scientific">Methanococcoides vulcani</name>
    <dbReference type="NCBI Taxonomy" id="1353158"/>
    <lineage>
        <taxon>Archaea</taxon>
        <taxon>Methanobacteriati</taxon>
        <taxon>Methanobacteriota</taxon>
        <taxon>Stenosarchaea group</taxon>
        <taxon>Methanomicrobia</taxon>
        <taxon>Methanosarcinales</taxon>
        <taxon>Methanosarcinaceae</taxon>
        <taxon>Methanococcoides</taxon>
    </lineage>
</organism>
<dbReference type="Gene3D" id="3.30.70.120">
    <property type="match status" value="1"/>
</dbReference>
<dbReference type="OrthoDB" id="8505at2157"/>
<dbReference type="AlphaFoldDB" id="A0A1H9Y487"/>
<keyword evidence="3" id="KW-1185">Reference proteome</keyword>
<evidence type="ECO:0000313" key="2">
    <source>
        <dbReference type="EMBL" id="SES63587.1"/>
    </source>
</evidence>
<dbReference type="InterPro" id="IPR015867">
    <property type="entry name" value="N-reg_PII/ATP_PRibTrfase_C"/>
</dbReference>
<dbReference type="PANTHER" id="PTHR35983">
    <property type="entry name" value="UPF0166 PROTEIN TM_0021"/>
    <property type="match status" value="1"/>
</dbReference>
<dbReference type="Proteomes" id="UP000243338">
    <property type="component" value="Unassembled WGS sequence"/>
</dbReference>
<protein>
    <submittedName>
        <fullName evidence="2">Uncharacterized protein</fullName>
    </submittedName>
</protein>
<dbReference type="SUPFAM" id="SSF54913">
    <property type="entry name" value="GlnB-like"/>
    <property type="match status" value="1"/>
</dbReference>
<accession>A0A1H9Y487</accession>
<dbReference type="InterPro" id="IPR003793">
    <property type="entry name" value="UPF0166"/>
</dbReference>
<comment type="similarity">
    <text evidence="1">Belongs to the UPF0166 family.</text>
</comment>
<gene>
    <name evidence="2" type="ORF">SAMN04488587_0223</name>
</gene>
<reference evidence="3" key="1">
    <citation type="submission" date="2016-10" db="EMBL/GenBank/DDBJ databases">
        <authorList>
            <person name="Varghese N."/>
            <person name="Submissions S."/>
        </authorList>
    </citation>
    <scope>NUCLEOTIDE SEQUENCE [LARGE SCALE GENOMIC DNA]</scope>
    <source>
        <strain evidence="3">SLH 33</strain>
    </source>
</reference>
<dbReference type="EMBL" id="FOHQ01000001">
    <property type="protein sequence ID" value="SES63587.1"/>
    <property type="molecule type" value="Genomic_DNA"/>
</dbReference>